<reference evidence="1 2" key="1">
    <citation type="submission" date="2019-05" db="EMBL/GenBank/DDBJ databases">
        <title>Another draft genome of Portunus trituberculatus and its Hox gene families provides insights of decapod evolution.</title>
        <authorList>
            <person name="Jeong J.-H."/>
            <person name="Song I."/>
            <person name="Kim S."/>
            <person name="Choi T."/>
            <person name="Kim D."/>
            <person name="Ryu S."/>
            <person name="Kim W."/>
        </authorList>
    </citation>
    <scope>NUCLEOTIDE SEQUENCE [LARGE SCALE GENOMIC DNA]</scope>
    <source>
        <tissue evidence="1">Muscle</tissue>
    </source>
</reference>
<accession>A0A5B7IP01</accession>
<organism evidence="1 2">
    <name type="scientific">Portunus trituberculatus</name>
    <name type="common">Swimming crab</name>
    <name type="synonym">Neptunus trituberculatus</name>
    <dbReference type="NCBI Taxonomy" id="210409"/>
    <lineage>
        <taxon>Eukaryota</taxon>
        <taxon>Metazoa</taxon>
        <taxon>Ecdysozoa</taxon>
        <taxon>Arthropoda</taxon>
        <taxon>Crustacea</taxon>
        <taxon>Multicrustacea</taxon>
        <taxon>Malacostraca</taxon>
        <taxon>Eumalacostraca</taxon>
        <taxon>Eucarida</taxon>
        <taxon>Decapoda</taxon>
        <taxon>Pleocyemata</taxon>
        <taxon>Brachyura</taxon>
        <taxon>Eubrachyura</taxon>
        <taxon>Portunoidea</taxon>
        <taxon>Portunidae</taxon>
        <taxon>Portuninae</taxon>
        <taxon>Portunus</taxon>
    </lineage>
</organism>
<evidence type="ECO:0000313" key="2">
    <source>
        <dbReference type="Proteomes" id="UP000324222"/>
    </source>
</evidence>
<dbReference type="Proteomes" id="UP000324222">
    <property type="component" value="Unassembled WGS sequence"/>
</dbReference>
<name>A0A5B7IP01_PORTR</name>
<proteinExistence type="predicted"/>
<dbReference type="EMBL" id="VSRR010064735">
    <property type="protein sequence ID" value="MPC84195.1"/>
    <property type="molecule type" value="Genomic_DNA"/>
</dbReference>
<comment type="caution">
    <text evidence="1">The sequence shown here is derived from an EMBL/GenBank/DDBJ whole genome shotgun (WGS) entry which is preliminary data.</text>
</comment>
<dbReference type="AlphaFoldDB" id="A0A5B7IP01"/>
<keyword evidence="2" id="KW-1185">Reference proteome</keyword>
<gene>
    <name evidence="1" type="ORF">E2C01_078923</name>
</gene>
<protein>
    <submittedName>
        <fullName evidence="1">Uncharacterized protein</fullName>
    </submittedName>
</protein>
<sequence length="121" mass="14074">MDALPQQTRWPKYSTITLAGSWRPLYLAPLNTSAQRGKRHTERRRKQVVSRRLLFLEPFVCASLDAIYKQLLPVITLISIPFPSACSVRPQMREVHAQAAHMTCHFMLLYKTRPKRKELTL</sequence>
<evidence type="ECO:0000313" key="1">
    <source>
        <dbReference type="EMBL" id="MPC84195.1"/>
    </source>
</evidence>